<evidence type="ECO:0000313" key="1">
    <source>
        <dbReference type="EMBL" id="NIG17296.1"/>
    </source>
</evidence>
<dbReference type="EMBL" id="VWXC01000001">
    <property type="protein sequence ID" value="NIG17296.1"/>
    <property type="molecule type" value="Genomic_DNA"/>
</dbReference>
<comment type="caution">
    <text evidence="1">The sequence shown here is derived from an EMBL/GenBank/DDBJ whole genome shotgun (WGS) entry which is preliminary data.</text>
</comment>
<evidence type="ECO:0000313" key="2">
    <source>
        <dbReference type="Proteomes" id="UP001515780"/>
    </source>
</evidence>
<name>A0ABX0RI67_9GAMM</name>
<organism evidence="1 2">
    <name type="scientific">Candidatus Pantoea communis</name>
    <dbReference type="NCBI Taxonomy" id="2608354"/>
    <lineage>
        <taxon>Bacteria</taxon>
        <taxon>Pseudomonadati</taxon>
        <taxon>Pseudomonadota</taxon>
        <taxon>Gammaproteobacteria</taxon>
        <taxon>Enterobacterales</taxon>
        <taxon>Erwiniaceae</taxon>
        <taxon>Pantoea</taxon>
    </lineage>
</organism>
<evidence type="ECO:0008006" key="3">
    <source>
        <dbReference type="Google" id="ProtNLM"/>
    </source>
</evidence>
<dbReference type="Proteomes" id="UP001515780">
    <property type="component" value="Unassembled WGS sequence"/>
</dbReference>
<reference evidence="1 2" key="1">
    <citation type="journal article" date="2019" name="bioRxiv">
        <title>Bacteria contribute to plant secondary compound degradation in a generalist herbivore system.</title>
        <authorList>
            <person name="Francoeur C.B."/>
            <person name="Khadempour L."/>
            <person name="Moreira-Soto R.D."/>
            <person name="Gotting K."/>
            <person name="Book A.J."/>
            <person name="Pinto-Tomas A.A."/>
            <person name="Keefover-Ring K."/>
            <person name="Currie C.R."/>
        </authorList>
    </citation>
    <scope>NUCLEOTIDE SEQUENCE [LARGE SCALE GENOMIC DNA]</scope>
    <source>
        <strain evidence="1">Al-1710</strain>
    </source>
</reference>
<proteinExistence type="predicted"/>
<dbReference type="RefSeq" id="WP_166718865.1">
    <property type="nucleotide sequence ID" value="NZ_VWXC01000001.1"/>
</dbReference>
<protein>
    <recommendedName>
        <fullName evidence="3">Phage protein</fullName>
    </recommendedName>
</protein>
<sequence length="78" mass="8277">MDNIETKTIRNADDMNAAIKAFDAATPVRLATDSGNFIMTTEKAVNGEIKKIGDQLAGFGRAHGIGISFDDIAKAHGK</sequence>
<keyword evidence="2" id="KW-1185">Reference proteome</keyword>
<gene>
    <name evidence="1" type="ORF">F3J37_01215</name>
</gene>
<accession>A0ABX0RI67</accession>